<dbReference type="InterPro" id="IPR002575">
    <property type="entry name" value="Aminoglycoside_PTrfase"/>
</dbReference>
<dbReference type="Pfam" id="PF01636">
    <property type="entry name" value="APH"/>
    <property type="match status" value="1"/>
</dbReference>
<evidence type="ECO:0000313" key="2">
    <source>
        <dbReference type="EMBL" id="MBW6401881.1"/>
    </source>
</evidence>
<feature type="domain" description="Aminoglycoside phosphotransferase" evidence="1">
    <location>
        <begin position="29"/>
        <end position="275"/>
    </location>
</feature>
<gene>
    <name evidence="2" type="ORF">KPL78_28810</name>
</gene>
<dbReference type="RefSeq" id="WP_219766750.1">
    <property type="nucleotide sequence ID" value="NZ_JAHYBZ010000016.1"/>
</dbReference>
<name>A0ABS7AHV8_9PROT</name>
<dbReference type="InterPro" id="IPR041726">
    <property type="entry name" value="ACAD10_11_N"/>
</dbReference>
<dbReference type="InterPro" id="IPR051678">
    <property type="entry name" value="AGP_Transferase"/>
</dbReference>
<comment type="caution">
    <text evidence="2">The sequence shown here is derived from an EMBL/GenBank/DDBJ whole genome shotgun (WGS) entry which is preliminary data.</text>
</comment>
<dbReference type="EMBL" id="JAHYBZ010000016">
    <property type="protein sequence ID" value="MBW6401881.1"/>
    <property type="molecule type" value="Genomic_DNA"/>
</dbReference>
<proteinExistence type="predicted"/>
<dbReference type="Gene3D" id="3.30.200.20">
    <property type="entry name" value="Phosphorylase Kinase, domain 1"/>
    <property type="match status" value="1"/>
</dbReference>
<dbReference type="CDD" id="cd05154">
    <property type="entry name" value="ACAD10_11_N-like"/>
    <property type="match status" value="1"/>
</dbReference>
<reference evidence="2 3" key="1">
    <citation type="submission" date="2021-07" db="EMBL/GenBank/DDBJ databases">
        <authorList>
            <person name="So Y."/>
        </authorList>
    </citation>
    <scope>NUCLEOTIDE SEQUENCE [LARGE SCALE GENOMIC DNA]</scope>
    <source>
        <strain evidence="2 3">HJA6</strain>
    </source>
</reference>
<sequence>MDEPRRARLTAWLRAATGEPKLEIERMALLSGGAIQQNWAVDLSDGRAWVLRTDNAATLAVSHGRAQEFALLRAAFAAGVTVPEPLYLCEDATVTGAPFFVMRRVAGTAAAHRVVKSDTLGGSREACVRALGRELARIHTVRPPREDLAFLGTAPDDPCRAFIAEQRAALDRQRLPRPVLEWGLRHLERTAPAPVTAVLVHNDFRTGNIMLDESGVTAVLDWEFACWSDPHADLGWLCAKCWRFGNDAQEAGGIGPRAALYEGYGAVDDARVRWWELAAHIRWASIAVDQAERHISGVERNLELALTGHMVPGLEWEILRMVEARDAG</sequence>
<organism evidence="2 3">
    <name type="scientific">Roseomonas alba</name>
    <dbReference type="NCBI Taxonomy" id="2846776"/>
    <lineage>
        <taxon>Bacteria</taxon>
        <taxon>Pseudomonadati</taxon>
        <taxon>Pseudomonadota</taxon>
        <taxon>Alphaproteobacteria</taxon>
        <taxon>Acetobacterales</taxon>
        <taxon>Roseomonadaceae</taxon>
        <taxon>Roseomonas</taxon>
    </lineage>
</organism>
<protein>
    <submittedName>
        <fullName evidence="2">Phosphotransferase family protein</fullName>
    </submittedName>
</protein>
<dbReference type="Gene3D" id="3.90.1200.10">
    <property type="match status" value="1"/>
</dbReference>
<dbReference type="Proteomes" id="UP001196565">
    <property type="component" value="Unassembled WGS sequence"/>
</dbReference>
<evidence type="ECO:0000259" key="1">
    <source>
        <dbReference type="Pfam" id="PF01636"/>
    </source>
</evidence>
<evidence type="ECO:0000313" key="3">
    <source>
        <dbReference type="Proteomes" id="UP001196565"/>
    </source>
</evidence>
<dbReference type="InterPro" id="IPR011009">
    <property type="entry name" value="Kinase-like_dom_sf"/>
</dbReference>
<dbReference type="PANTHER" id="PTHR21310:SF57">
    <property type="entry name" value="BLR2944 PROTEIN"/>
    <property type="match status" value="1"/>
</dbReference>
<dbReference type="PANTHER" id="PTHR21310">
    <property type="entry name" value="AMINOGLYCOSIDE PHOSPHOTRANSFERASE-RELATED-RELATED"/>
    <property type="match status" value="1"/>
</dbReference>
<accession>A0ABS7AHV8</accession>
<dbReference type="SUPFAM" id="SSF56112">
    <property type="entry name" value="Protein kinase-like (PK-like)"/>
    <property type="match status" value="1"/>
</dbReference>
<keyword evidence="3" id="KW-1185">Reference proteome</keyword>